<organism evidence="2">
    <name type="scientific">marine sediment metagenome</name>
    <dbReference type="NCBI Taxonomy" id="412755"/>
    <lineage>
        <taxon>unclassified sequences</taxon>
        <taxon>metagenomes</taxon>
        <taxon>ecological metagenomes</taxon>
    </lineage>
</organism>
<feature type="region of interest" description="Disordered" evidence="1">
    <location>
        <begin position="1"/>
        <end position="43"/>
    </location>
</feature>
<evidence type="ECO:0000313" key="2">
    <source>
        <dbReference type="EMBL" id="GAG05684.1"/>
    </source>
</evidence>
<accession>X0UIT3</accession>
<dbReference type="EMBL" id="BARS01020302">
    <property type="protein sequence ID" value="GAG05684.1"/>
    <property type="molecule type" value="Genomic_DNA"/>
</dbReference>
<proteinExistence type="predicted"/>
<sequence>MVRTPPSEQLIGPPAPKTKKYVPPPWVQKEAPGRPPPGMPRVIPEMEEWEPFTPADLKPPPGYEGYEEQYKRWKKQQALYYDREIWFTGAEFLKAFGISLPVGWDASYIWG</sequence>
<comment type="caution">
    <text evidence="2">The sequence shown here is derived from an EMBL/GenBank/DDBJ whole genome shotgun (WGS) entry which is preliminary data.</text>
</comment>
<feature type="non-terminal residue" evidence="2">
    <location>
        <position position="111"/>
    </location>
</feature>
<evidence type="ECO:0000256" key="1">
    <source>
        <dbReference type="SAM" id="MobiDB-lite"/>
    </source>
</evidence>
<reference evidence="2" key="1">
    <citation type="journal article" date="2014" name="Front. Microbiol.">
        <title>High frequency of phylogenetically diverse reductive dehalogenase-homologous genes in deep subseafloor sedimentary metagenomes.</title>
        <authorList>
            <person name="Kawai M."/>
            <person name="Futagami T."/>
            <person name="Toyoda A."/>
            <person name="Takaki Y."/>
            <person name="Nishi S."/>
            <person name="Hori S."/>
            <person name="Arai W."/>
            <person name="Tsubouchi T."/>
            <person name="Morono Y."/>
            <person name="Uchiyama I."/>
            <person name="Ito T."/>
            <person name="Fujiyama A."/>
            <person name="Inagaki F."/>
            <person name="Takami H."/>
        </authorList>
    </citation>
    <scope>NUCLEOTIDE SEQUENCE</scope>
    <source>
        <strain evidence="2">Expedition CK06-06</strain>
    </source>
</reference>
<gene>
    <name evidence="2" type="ORF">S01H1_32755</name>
</gene>
<dbReference type="AlphaFoldDB" id="X0UIT3"/>
<name>X0UIT3_9ZZZZ</name>
<protein>
    <submittedName>
        <fullName evidence="2">Uncharacterized protein</fullName>
    </submittedName>
</protein>